<dbReference type="Proteomes" id="UP000887116">
    <property type="component" value="Unassembled WGS sequence"/>
</dbReference>
<dbReference type="OrthoDB" id="272985at2759"/>
<evidence type="ECO:0000313" key="1">
    <source>
        <dbReference type="EMBL" id="GFR26286.1"/>
    </source>
</evidence>
<name>A0A8X6K1B6_TRICU</name>
<dbReference type="AlphaFoldDB" id="A0A8X6K1B6"/>
<proteinExistence type="predicted"/>
<reference evidence="1" key="1">
    <citation type="submission" date="2020-07" db="EMBL/GenBank/DDBJ databases">
        <title>Multicomponent nature underlies the extraordinary mechanical properties of spider dragline silk.</title>
        <authorList>
            <person name="Kono N."/>
            <person name="Nakamura H."/>
            <person name="Mori M."/>
            <person name="Yoshida Y."/>
            <person name="Ohtoshi R."/>
            <person name="Malay A.D."/>
            <person name="Moran D.A.P."/>
            <person name="Tomita M."/>
            <person name="Numata K."/>
            <person name="Arakawa K."/>
        </authorList>
    </citation>
    <scope>NUCLEOTIDE SEQUENCE</scope>
</reference>
<dbReference type="EMBL" id="BMAO01028647">
    <property type="protein sequence ID" value="GFR26286.1"/>
    <property type="molecule type" value="Genomic_DNA"/>
</dbReference>
<sequence>MDLTSSSHLTWGRFLNRFHSIPTSLWPPPAKSSAHVPVLSRGYILEKTLRNKSGKLLSKVYPNIQQSFKDQDWLSHRENIASRNDVVE</sequence>
<evidence type="ECO:0000313" key="2">
    <source>
        <dbReference type="Proteomes" id="UP000887116"/>
    </source>
</evidence>
<accession>A0A8X6K1B6</accession>
<gene>
    <name evidence="1" type="ORF">TNCT_190381</name>
</gene>
<protein>
    <submittedName>
        <fullName evidence="1">Uncharacterized protein</fullName>
    </submittedName>
</protein>
<keyword evidence="2" id="KW-1185">Reference proteome</keyword>
<organism evidence="1 2">
    <name type="scientific">Trichonephila clavata</name>
    <name type="common">Joro spider</name>
    <name type="synonym">Nephila clavata</name>
    <dbReference type="NCBI Taxonomy" id="2740835"/>
    <lineage>
        <taxon>Eukaryota</taxon>
        <taxon>Metazoa</taxon>
        <taxon>Ecdysozoa</taxon>
        <taxon>Arthropoda</taxon>
        <taxon>Chelicerata</taxon>
        <taxon>Arachnida</taxon>
        <taxon>Araneae</taxon>
        <taxon>Araneomorphae</taxon>
        <taxon>Entelegynae</taxon>
        <taxon>Araneoidea</taxon>
        <taxon>Nephilidae</taxon>
        <taxon>Trichonephila</taxon>
    </lineage>
</organism>
<comment type="caution">
    <text evidence="1">The sequence shown here is derived from an EMBL/GenBank/DDBJ whole genome shotgun (WGS) entry which is preliminary data.</text>
</comment>